<proteinExistence type="predicted"/>
<dbReference type="GO" id="GO:0006952">
    <property type="term" value="P:defense response"/>
    <property type="evidence" value="ECO:0007669"/>
    <property type="project" value="InterPro"/>
</dbReference>
<protein>
    <submittedName>
        <fullName evidence="2">Putative C2 domain-containing protein</fullName>
    </submittedName>
</protein>
<evidence type="ECO:0000313" key="2">
    <source>
        <dbReference type="EMBL" id="PRQ42231.1"/>
    </source>
</evidence>
<evidence type="ECO:0000313" key="3">
    <source>
        <dbReference type="Proteomes" id="UP000238479"/>
    </source>
</evidence>
<gene>
    <name evidence="2" type="ORF">RchiOBHm_Chr3g0455371</name>
</gene>
<name>A0A2P6R735_ROSCH</name>
<keyword evidence="3" id="KW-1185">Reference proteome</keyword>
<accession>A0A2P6R735</accession>
<dbReference type="InterPro" id="IPR035892">
    <property type="entry name" value="C2_domain_sf"/>
</dbReference>
<dbReference type="Gramene" id="PRQ42231">
    <property type="protein sequence ID" value="PRQ42231"/>
    <property type="gene ID" value="RchiOBHm_Chr3g0455371"/>
</dbReference>
<dbReference type="Pfam" id="PF00168">
    <property type="entry name" value="C2"/>
    <property type="match status" value="1"/>
</dbReference>
<dbReference type="Proteomes" id="UP000238479">
    <property type="component" value="Chromosome 3"/>
</dbReference>
<dbReference type="InterPro" id="IPR000008">
    <property type="entry name" value="C2_dom"/>
</dbReference>
<dbReference type="PROSITE" id="PS50004">
    <property type="entry name" value="C2"/>
    <property type="match status" value="1"/>
</dbReference>
<dbReference type="CDD" id="cd04051">
    <property type="entry name" value="C2_SRC2_like"/>
    <property type="match status" value="1"/>
</dbReference>
<dbReference type="InterPro" id="IPR044750">
    <property type="entry name" value="C2_SRC2/BAP"/>
</dbReference>
<organism evidence="2 3">
    <name type="scientific">Rosa chinensis</name>
    <name type="common">China rose</name>
    <dbReference type="NCBI Taxonomy" id="74649"/>
    <lineage>
        <taxon>Eukaryota</taxon>
        <taxon>Viridiplantae</taxon>
        <taxon>Streptophyta</taxon>
        <taxon>Embryophyta</taxon>
        <taxon>Tracheophyta</taxon>
        <taxon>Spermatophyta</taxon>
        <taxon>Magnoliopsida</taxon>
        <taxon>eudicotyledons</taxon>
        <taxon>Gunneridae</taxon>
        <taxon>Pentapetalae</taxon>
        <taxon>rosids</taxon>
        <taxon>fabids</taxon>
        <taxon>Rosales</taxon>
        <taxon>Rosaceae</taxon>
        <taxon>Rosoideae</taxon>
        <taxon>Rosoideae incertae sedis</taxon>
        <taxon>Rosa</taxon>
    </lineage>
</organism>
<dbReference type="PANTHER" id="PTHR32246:SF163">
    <property type="entry name" value="PROTEIN SRC2-LIKE"/>
    <property type="match status" value="1"/>
</dbReference>
<sequence>MDCRTLELRLLSADQIKNVNNFSTMDVYAVVSVSGGADKHKFITPIHKNCGTHPRWNHSPFTFTLDDAALNQNRLTLKIKLISDRILKETKIGKAVIPVSQLLENSGKDNIPYVTYTVLRPKEKPQGYVTFVYKFGEKFWAPLPVQPKAQKEVLEQPRSLMSMPHPQAEYEYSSLLHLSYGYPLQPQAEYEYSSIVQQNYGYPIQ</sequence>
<dbReference type="EMBL" id="PDCK01000041">
    <property type="protein sequence ID" value="PRQ42231.1"/>
    <property type="molecule type" value="Genomic_DNA"/>
</dbReference>
<evidence type="ECO:0000259" key="1">
    <source>
        <dbReference type="PROSITE" id="PS50004"/>
    </source>
</evidence>
<dbReference type="AlphaFoldDB" id="A0A2P6R735"/>
<dbReference type="OrthoDB" id="270970at2759"/>
<dbReference type="PANTHER" id="PTHR32246">
    <property type="entry name" value="INGRESSION PROTEIN FIC1"/>
    <property type="match status" value="1"/>
</dbReference>
<dbReference type="OMA" id="QAEYEYS"/>
<comment type="caution">
    <text evidence="2">The sequence shown here is derived from an EMBL/GenBank/DDBJ whole genome shotgun (WGS) entry which is preliminary data.</text>
</comment>
<dbReference type="SMART" id="SM00239">
    <property type="entry name" value="C2"/>
    <property type="match status" value="1"/>
</dbReference>
<feature type="domain" description="C2" evidence="1">
    <location>
        <begin position="1"/>
        <end position="113"/>
    </location>
</feature>
<dbReference type="SUPFAM" id="SSF49562">
    <property type="entry name" value="C2 domain (Calcium/lipid-binding domain, CaLB)"/>
    <property type="match status" value="1"/>
</dbReference>
<reference evidence="2 3" key="1">
    <citation type="journal article" date="2018" name="Nat. Genet.">
        <title>The Rosa genome provides new insights in the design of modern roses.</title>
        <authorList>
            <person name="Bendahmane M."/>
        </authorList>
    </citation>
    <scope>NUCLEOTIDE SEQUENCE [LARGE SCALE GENOMIC DNA]</scope>
    <source>
        <strain evidence="3">cv. Old Blush</strain>
    </source>
</reference>
<dbReference type="Gene3D" id="2.60.40.150">
    <property type="entry name" value="C2 domain"/>
    <property type="match status" value="1"/>
</dbReference>